<reference evidence="2 3" key="1">
    <citation type="journal article" date="2024" name="BMC Genomics">
        <title>De novo assembly and annotation of Popillia japonica's genome with initial clues to its potential as an invasive pest.</title>
        <authorList>
            <person name="Cucini C."/>
            <person name="Boschi S."/>
            <person name="Funari R."/>
            <person name="Cardaioli E."/>
            <person name="Iannotti N."/>
            <person name="Marturano G."/>
            <person name="Paoli F."/>
            <person name="Bruttini M."/>
            <person name="Carapelli A."/>
            <person name="Frati F."/>
            <person name="Nardi F."/>
        </authorList>
    </citation>
    <scope>NUCLEOTIDE SEQUENCE [LARGE SCALE GENOMIC DNA]</scope>
    <source>
        <strain evidence="2">DMR45628</strain>
    </source>
</reference>
<feature type="region of interest" description="Disordered" evidence="1">
    <location>
        <begin position="47"/>
        <end position="71"/>
    </location>
</feature>
<organism evidence="2 3">
    <name type="scientific">Popillia japonica</name>
    <name type="common">Japanese beetle</name>
    <dbReference type="NCBI Taxonomy" id="7064"/>
    <lineage>
        <taxon>Eukaryota</taxon>
        <taxon>Metazoa</taxon>
        <taxon>Ecdysozoa</taxon>
        <taxon>Arthropoda</taxon>
        <taxon>Hexapoda</taxon>
        <taxon>Insecta</taxon>
        <taxon>Pterygota</taxon>
        <taxon>Neoptera</taxon>
        <taxon>Endopterygota</taxon>
        <taxon>Coleoptera</taxon>
        <taxon>Polyphaga</taxon>
        <taxon>Scarabaeiformia</taxon>
        <taxon>Scarabaeidae</taxon>
        <taxon>Rutelinae</taxon>
        <taxon>Popillia</taxon>
    </lineage>
</organism>
<evidence type="ECO:0000313" key="2">
    <source>
        <dbReference type="EMBL" id="KAK9702628.1"/>
    </source>
</evidence>
<dbReference type="AlphaFoldDB" id="A0AAW1JGC7"/>
<dbReference type="EMBL" id="JASPKY010000388">
    <property type="protein sequence ID" value="KAK9702628.1"/>
    <property type="molecule type" value="Genomic_DNA"/>
</dbReference>
<accession>A0AAW1JGC7</accession>
<evidence type="ECO:0000256" key="1">
    <source>
        <dbReference type="SAM" id="MobiDB-lite"/>
    </source>
</evidence>
<comment type="caution">
    <text evidence="2">The sequence shown here is derived from an EMBL/GenBank/DDBJ whole genome shotgun (WGS) entry which is preliminary data.</text>
</comment>
<gene>
    <name evidence="2" type="ORF">QE152_g29817</name>
</gene>
<proteinExistence type="predicted"/>
<name>A0AAW1JGC7_POPJA</name>
<evidence type="ECO:0000313" key="3">
    <source>
        <dbReference type="Proteomes" id="UP001458880"/>
    </source>
</evidence>
<dbReference type="Proteomes" id="UP001458880">
    <property type="component" value="Unassembled WGS sequence"/>
</dbReference>
<protein>
    <submittedName>
        <fullName evidence="2">Uncharacterized protein</fullName>
    </submittedName>
</protein>
<sequence>MKLHDKDATTRIKKELDNGKKNIVVKQRKIKAHRVGVDCSVMGAGRRSVKGTKGSTGNALTPTKEYSLFRG</sequence>
<keyword evidence="3" id="KW-1185">Reference proteome</keyword>